<feature type="transmembrane region" description="Helical" evidence="6">
    <location>
        <begin position="286"/>
        <end position="302"/>
    </location>
</feature>
<evidence type="ECO:0000256" key="1">
    <source>
        <dbReference type="ARBA" id="ARBA00004651"/>
    </source>
</evidence>
<evidence type="ECO:0000256" key="2">
    <source>
        <dbReference type="ARBA" id="ARBA00022475"/>
    </source>
</evidence>
<dbReference type="EMBL" id="PXOQ01000006">
    <property type="protein sequence ID" value="PSG91552.1"/>
    <property type="molecule type" value="Genomic_DNA"/>
</dbReference>
<keyword evidence="5 6" id="KW-0472">Membrane</keyword>
<keyword evidence="4 6" id="KW-1133">Transmembrane helix</keyword>
<feature type="transmembrane region" description="Helical" evidence="6">
    <location>
        <begin position="385"/>
        <end position="408"/>
    </location>
</feature>
<dbReference type="OrthoDB" id="9761531at2"/>
<sequence>MRFTNFALLYLTLSFITGILLARSLELDIWAWVYISIPLITMLGLLVLIFNKIGKSTTSLFTGIAFLLFISIGALNYTLQTASKHHSHYSSKSNSESSFKILRITQKLKDNKFYSKYYADVLSMDEKETSGTVLIQLKKDSVKPLVTDAVVITKSAFSDIQSAVNPGQFDYKTYLKNKGVYHQMYLENSNYKVLTQETTTFNGLNGRLIQTINSKLKNYRFSPDELAIINALVLGQKQDISSEIYDSYTDSGAIHILAVSGLHVGIILLIITFILKPLKQIKHGNLIVILCSIILLWLYAFLTGFSPSVIRATAMFTLVSIAINLKRKTNTYNTLIGSILIILIFQPQFLFDVGFQLSYVAVFSIVAFQPLIANLWHPKYKLTNLYWQTFTVTLSAQFGIIPLSVYYFHQIPGLFWLSNLIIIPLLPLILGLAILVIVLVLSFDKSILTTFFASTLSYSIYGMNYLLRWISSLESFIFKELSFSSFNLIASLLFVLSLYFLWKYFSAKTIICSLSAIILLQCSFMLTKIHTASNEFVIFHRSKHRLMSLKNNNRLTVYTDNLIPNYISTNYKVNKHINTVSYKPIPNILSFENKIILVIDSTGLYPKSLKPDYVILTQSPKININRLIDQLKPQGIISDGSNYKSYVRDWNLTAQNKKVLFHTTEKGAFILSSE</sequence>
<feature type="transmembrane region" description="Helical" evidence="6">
    <location>
        <begin position="32"/>
        <end position="51"/>
    </location>
</feature>
<keyword evidence="3 6" id="KW-0812">Transmembrane</keyword>
<keyword evidence="10" id="KW-1185">Reference proteome</keyword>
<feature type="transmembrane region" description="Helical" evidence="6">
    <location>
        <begin position="58"/>
        <end position="79"/>
    </location>
</feature>
<dbReference type="Proteomes" id="UP000238426">
    <property type="component" value="Unassembled WGS sequence"/>
</dbReference>
<dbReference type="InterPro" id="IPR004477">
    <property type="entry name" value="ComEC_N"/>
</dbReference>
<feature type="domain" description="DUF4131" evidence="8">
    <location>
        <begin position="30"/>
        <end position="188"/>
    </location>
</feature>
<evidence type="ECO:0000256" key="3">
    <source>
        <dbReference type="ARBA" id="ARBA00022692"/>
    </source>
</evidence>
<dbReference type="Pfam" id="PF13567">
    <property type="entry name" value="DUF4131"/>
    <property type="match status" value="1"/>
</dbReference>
<dbReference type="Pfam" id="PF03772">
    <property type="entry name" value="Competence"/>
    <property type="match status" value="1"/>
</dbReference>
<evidence type="ECO:0000259" key="8">
    <source>
        <dbReference type="Pfam" id="PF13567"/>
    </source>
</evidence>
<comment type="caution">
    <text evidence="9">The sequence shown here is derived from an EMBL/GenBank/DDBJ whole genome shotgun (WGS) entry which is preliminary data.</text>
</comment>
<gene>
    <name evidence="9" type="ORF">C7H52_00095</name>
</gene>
<reference evidence="9 10" key="1">
    <citation type="submission" date="2018-03" db="EMBL/GenBank/DDBJ databases">
        <title>Mesoflavibacter sp. HG37 and Mesoflavibacter sp. HG96 sp.nov., two marine bacteria isolated from seawater of Western Pacific Ocean.</title>
        <authorList>
            <person name="Cheng H."/>
            <person name="Wu Y.-H."/>
            <person name="Guo L.-L."/>
            <person name="Xu X.-W."/>
        </authorList>
    </citation>
    <scope>NUCLEOTIDE SEQUENCE [LARGE SCALE GENOMIC DNA]</scope>
    <source>
        <strain evidence="9 10">KCTC 32269</strain>
    </source>
</reference>
<feature type="transmembrane region" description="Helical" evidence="6">
    <location>
        <begin position="448"/>
        <end position="470"/>
    </location>
</feature>
<evidence type="ECO:0000313" key="10">
    <source>
        <dbReference type="Proteomes" id="UP000238426"/>
    </source>
</evidence>
<keyword evidence="2" id="KW-1003">Cell membrane</keyword>
<dbReference type="AlphaFoldDB" id="A0A2T1NFJ7"/>
<name>A0A2T1NFJ7_9FLAO</name>
<evidence type="ECO:0000256" key="4">
    <source>
        <dbReference type="ARBA" id="ARBA00022989"/>
    </source>
</evidence>
<feature type="transmembrane region" description="Helical" evidence="6">
    <location>
        <begin position="357"/>
        <end position="376"/>
    </location>
</feature>
<feature type="transmembrane region" description="Helical" evidence="6">
    <location>
        <begin position="509"/>
        <end position="526"/>
    </location>
</feature>
<evidence type="ECO:0000256" key="6">
    <source>
        <dbReference type="SAM" id="Phobius"/>
    </source>
</evidence>
<feature type="transmembrane region" description="Helical" evidence="6">
    <location>
        <begin position="308"/>
        <end position="325"/>
    </location>
</feature>
<proteinExistence type="predicted"/>
<dbReference type="InterPro" id="IPR052159">
    <property type="entry name" value="Competence_DNA_uptake"/>
</dbReference>
<evidence type="ECO:0000256" key="5">
    <source>
        <dbReference type="ARBA" id="ARBA00023136"/>
    </source>
</evidence>
<feature type="transmembrane region" description="Helical" evidence="6">
    <location>
        <begin position="252"/>
        <end position="274"/>
    </location>
</feature>
<accession>A0A2T1NFJ7</accession>
<feature type="transmembrane region" description="Helical" evidence="6">
    <location>
        <begin position="414"/>
        <end position="441"/>
    </location>
</feature>
<dbReference type="PANTHER" id="PTHR30619">
    <property type="entry name" value="DNA INTERNALIZATION/COMPETENCE PROTEIN COMEC/REC2"/>
    <property type="match status" value="1"/>
</dbReference>
<dbReference type="GO" id="GO:0005886">
    <property type="term" value="C:plasma membrane"/>
    <property type="evidence" value="ECO:0007669"/>
    <property type="project" value="UniProtKB-SubCell"/>
</dbReference>
<dbReference type="NCBIfam" id="TIGR00360">
    <property type="entry name" value="ComEC_N-term"/>
    <property type="match status" value="1"/>
</dbReference>
<feature type="domain" description="ComEC/Rec2-related protein" evidence="7">
    <location>
        <begin position="232"/>
        <end position="503"/>
    </location>
</feature>
<dbReference type="InterPro" id="IPR025405">
    <property type="entry name" value="DUF4131"/>
</dbReference>
<evidence type="ECO:0000313" key="9">
    <source>
        <dbReference type="EMBL" id="PSG91552.1"/>
    </source>
</evidence>
<feature type="transmembrane region" description="Helical" evidence="6">
    <location>
        <begin position="332"/>
        <end position="351"/>
    </location>
</feature>
<dbReference type="PANTHER" id="PTHR30619:SF1">
    <property type="entry name" value="RECOMBINATION PROTEIN 2"/>
    <property type="match status" value="1"/>
</dbReference>
<organism evidence="9 10">
    <name type="scientific">Aurantibacter aestuarii</name>
    <dbReference type="NCBI Taxonomy" id="1266046"/>
    <lineage>
        <taxon>Bacteria</taxon>
        <taxon>Pseudomonadati</taxon>
        <taxon>Bacteroidota</taxon>
        <taxon>Flavobacteriia</taxon>
        <taxon>Flavobacteriales</taxon>
        <taxon>Flavobacteriaceae</taxon>
        <taxon>Aurantibacter</taxon>
    </lineage>
</organism>
<comment type="subcellular location">
    <subcellularLocation>
        <location evidence="1">Cell membrane</location>
        <topology evidence="1">Multi-pass membrane protein</topology>
    </subcellularLocation>
</comment>
<feature type="transmembrane region" description="Helical" evidence="6">
    <location>
        <begin position="482"/>
        <end position="502"/>
    </location>
</feature>
<evidence type="ECO:0000259" key="7">
    <source>
        <dbReference type="Pfam" id="PF03772"/>
    </source>
</evidence>
<protein>
    <submittedName>
        <fullName evidence="9">Competence protein</fullName>
    </submittedName>
</protein>